<dbReference type="InterPro" id="IPR038735">
    <property type="entry name" value="MSMEG_1276-like_NTP-PPase_dom"/>
</dbReference>
<dbReference type="AlphaFoldDB" id="A0A7W9YLL7"/>
<reference evidence="1 2" key="1">
    <citation type="submission" date="2020-08" db="EMBL/GenBank/DDBJ databases">
        <title>Sequencing the genomes of 1000 actinobacteria strains.</title>
        <authorList>
            <person name="Klenk H.-P."/>
        </authorList>
    </citation>
    <scope>NUCLEOTIDE SEQUENCE [LARGE SCALE GENOMIC DNA]</scope>
    <source>
        <strain evidence="1 2">DSM 46659</strain>
    </source>
</reference>
<keyword evidence="2" id="KW-1185">Reference proteome</keyword>
<dbReference type="CDD" id="cd11532">
    <property type="entry name" value="NTP-PPase_COG4997"/>
    <property type="match status" value="1"/>
</dbReference>
<accession>A0A7W9YLL7</accession>
<sequence length="102" mass="11412">MPKLVRDRIPGIIRADSAEPVITVAAHEEYVRELRRKLEEEVAEYLEADGPQAVEELADIMEVVHALAAVHGRGADGVERVRQAKADERGAFTGRFIWHGNR</sequence>
<comment type="caution">
    <text evidence="1">The sequence shown here is derived from an EMBL/GenBank/DDBJ whole genome shotgun (WGS) entry which is preliminary data.</text>
</comment>
<gene>
    <name evidence="1" type="ORF">HNR23_003881</name>
</gene>
<evidence type="ECO:0000313" key="1">
    <source>
        <dbReference type="EMBL" id="MBB6173821.1"/>
    </source>
</evidence>
<name>A0A7W9YLL7_9ACTN</name>
<dbReference type="SUPFAM" id="SSF101386">
    <property type="entry name" value="all-alpha NTP pyrophosphatases"/>
    <property type="match status" value="1"/>
</dbReference>
<dbReference type="RefSeq" id="WP_184077454.1">
    <property type="nucleotide sequence ID" value="NZ_JACHDS010000001.1"/>
</dbReference>
<dbReference type="EMBL" id="JACHDS010000001">
    <property type="protein sequence ID" value="MBB6173821.1"/>
    <property type="molecule type" value="Genomic_DNA"/>
</dbReference>
<protein>
    <submittedName>
        <fullName evidence="1">Putative house-cleaning noncanonical NTP pyrophosphatase (MazG superfamily)</fullName>
    </submittedName>
</protein>
<dbReference type="Proteomes" id="UP000546642">
    <property type="component" value="Unassembled WGS sequence"/>
</dbReference>
<proteinExistence type="predicted"/>
<organism evidence="1 2">
    <name type="scientific">Nocardiopsis mwathae</name>
    <dbReference type="NCBI Taxonomy" id="1472723"/>
    <lineage>
        <taxon>Bacteria</taxon>
        <taxon>Bacillati</taxon>
        <taxon>Actinomycetota</taxon>
        <taxon>Actinomycetes</taxon>
        <taxon>Streptosporangiales</taxon>
        <taxon>Nocardiopsidaceae</taxon>
        <taxon>Nocardiopsis</taxon>
    </lineage>
</organism>
<evidence type="ECO:0000313" key="2">
    <source>
        <dbReference type="Proteomes" id="UP000546642"/>
    </source>
</evidence>